<evidence type="ECO:0000313" key="4">
    <source>
        <dbReference type="Proteomes" id="UP000287601"/>
    </source>
</evidence>
<organism evidence="3 4">
    <name type="scientific">Aminipila luticellarii</name>
    <dbReference type="NCBI Taxonomy" id="2507160"/>
    <lineage>
        <taxon>Bacteria</taxon>
        <taxon>Bacillati</taxon>
        <taxon>Bacillota</taxon>
        <taxon>Clostridia</taxon>
        <taxon>Peptostreptococcales</taxon>
        <taxon>Anaerovoracaceae</taxon>
        <taxon>Aminipila</taxon>
    </lineage>
</organism>
<sequence length="178" mass="20290">MKKQIELFDYANEIMKAVQTGVLLTTKAGEKVNSMTISWGTLGIEWGKPIFTVFVRENRFTKAQLEKNPEFTINIPYGAYNKNILGLCGTKSGRDIDKIKELGLTLETPEQISVPAIRELPLTLECKVVYKQKQEEEAITEENRREFYPPDVDSSFHGSNKDFHTAYYGEIVSAYIIE</sequence>
<dbReference type="Proteomes" id="UP000287601">
    <property type="component" value="Chromosome"/>
</dbReference>
<proteinExistence type="inferred from homology"/>
<dbReference type="Pfam" id="PF01613">
    <property type="entry name" value="Flavin_Reduct"/>
    <property type="match status" value="1"/>
</dbReference>
<evidence type="ECO:0000256" key="1">
    <source>
        <dbReference type="ARBA" id="ARBA00038054"/>
    </source>
</evidence>
<dbReference type="InterPro" id="IPR052174">
    <property type="entry name" value="Flavoredoxin"/>
</dbReference>
<dbReference type="PANTHER" id="PTHR43567">
    <property type="entry name" value="FLAVOREDOXIN-RELATED-RELATED"/>
    <property type="match status" value="1"/>
</dbReference>
<dbReference type="InterPro" id="IPR012349">
    <property type="entry name" value="Split_barrel_FMN-bd"/>
</dbReference>
<evidence type="ECO:0000313" key="3">
    <source>
        <dbReference type="EMBL" id="QAT42926.1"/>
    </source>
</evidence>
<dbReference type="Gene3D" id="2.30.110.10">
    <property type="entry name" value="Electron Transport, Fmn-binding Protein, Chain A"/>
    <property type="match status" value="1"/>
</dbReference>
<evidence type="ECO:0000259" key="2">
    <source>
        <dbReference type="Pfam" id="PF01613"/>
    </source>
</evidence>
<dbReference type="OrthoDB" id="9791490at2"/>
<dbReference type="GO" id="GO:0016646">
    <property type="term" value="F:oxidoreductase activity, acting on the CH-NH group of donors, NAD or NADP as acceptor"/>
    <property type="evidence" value="ECO:0007669"/>
    <property type="project" value="UniProtKB-ARBA"/>
</dbReference>
<keyword evidence="4" id="KW-1185">Reference proteome</keyword>
<dbReference type="EMBL" id="CP035281">
    <property type="protein sequence ID" value="QAT42926.1"/>
    <property type="molecule type" value="Genomic_DNA"/>
</dbReference>
<feature type="domain" description="Flavin reductase like" evidence="2">
    <location>
        <begin position="19"/>
        <end position="176"/>
    </location>
</feature>
<comment type="similarity">
    <text evidence="1">Belongs to the flavoredoxin family.</text>
</comment>
<gene>
    <name evidence="3" type="ORF">EQM06_06575</name>
</gene>
<dbReference type="RefSeq" id="WP_128745575.1">
    <property type="nucleotide sequence ID" value="NZ_CP035281.1"/>
</dbReference>
<dbReference type="AlphaFoldDB" id="A0A410PVN3"/>
<accession>A0A410PVN3</accession>
<dbReference type="SUPFAM" id="SSF50475">
    <property type="entry name" value="FMN-binding split barrel"/>
    <property type="match status" value="1"/>
</dbReference>
<dbReference type="KEGG" id="amij:EQM06_06575"/>
<name>A0A410PVN3_9FIRM</name>
<reference evidence="3 4" key="1">
    <citation type="submission" date="2019-01" db="EMBL/GenBank/DDBJ databases">
        <title>Draft genomes of a novel of Aminipila strains.</title>
        <authorList>
            <person name="Ma S."/>
        </authorList>
    </citation>
    <scope>NUCLEOTIDE SEQUENCE [LARGE SCALE GENOMIC DNA]</scope>
    <source>
        <strain evidence="4">JN-39</strain>
    </source>
</reference>
<dbReference type="PANTHER" id="PTHR43567:SF5">
    <property type="entry name" value="HYPOTHETICAL CYTOSOLIC PROTEIN"/>
    <property type="match status" value="1"/>
</dbReference>
<protein>
    <submittedName>
        <fullName evidence="3">Flavin reductase family protein</fullName>
    </submittedName>
</protein>
<dbReference type="GO" id="GO:0010181">
    <property type="term" value="F:FMN binding"/>
    <property type="evidence" value="ECO:0007669"/>
    <property type="project" value="InterPro"/>
</dbReference>
<dbReference type="InterPro" id="IPR002563">
    <property type="entry name" value="Flavin_Rdtase-like_dom"/>
</dbReference>